<keyword evidence="4 7" id="KW-0418">Kinase</keyword>
<reference evidence="7 8" key="1">
    <citation type="journal article" date="2018" name="G3 (Bethesda)">
        <title>Phylogenetic and Phylogenomic Definition of Rhizopus Species.</title>
        <authorList>
            <person name="Gryganskyi A.P."/>
            <person name="Golan J."/>
            <person name="Dolatabadi S."/>
            <person name="Mondo S."/>
            <person name="Robb S."/>
            <person name="Idnurm A."/>
            <person name="Muszewska A."/>
            <person name="Steczkiewicz K."/>
            <person name="Masonjones S."/>
            <person name="Liao H.L."/>
            <person name="Gajdeczka M.T."/>
            <person name="Anike F."/>
            <person name="Vuek A."/>
            <person name="Anishchenko I.M."/>
            <person name="Voigt K."/>
            <person name="de Hoog G.S."/>
            <person name="Smith M.E."/>
            <person name="Heitman J."/>
            <person name="Vilgalys R."/>
            <person name="Stajich J.E."/>
        </authorList>
    </citation>
    <scope>NUCLEOTIDE SEQUENCE [LARGE SCALE GENOMIC DNA]</scope>
    <source>
        <strain evidence="7 8">LSU 92-RS-03</strain>
    </source>
</reference>
<evidence type="ECO:0000313" key="8">
    <source>
        <dbReference type="Proteomes" id="UP000253551"/>
    </source>
</evidence>
<proteinExistence type="predicted"/>
<evidence type="ECO:0000256" key="5">
    <source>
        <dbReference type="ARBA" id="ARBA00022840"/>
    </source>
</evidence>
<sequence>DLHDVKLIDYGSASIENEVPLSYHIQTAFYRSPEVILKIPYNCAIDMWSFGCFVAEMFIGKPLFPSGNEIFLLHMMAATLKSLPPDTMLKRGERSSEFFHMKGLQNGVDVTKLRDKITHDFSSLDERVMGSESEDSEQDRHCLLDFLKRILVYDPDKRYTPREALNHPFVADAREDIISRSTEESHEIKTPSMNESKFVPTKPLKSILKKSSTLDLNPPLENTLNTAGYLYQPRPSMLHPNGYPPRATKLLETFYNHIEIIPQQDQLPLIDLKTPIDFTAHNQNLTLDQQLLWSLSSALFENRLAEWLRALVAPGMVHGVDKFKRQHAHDAFATVFGFLAYGEREKASDEAKRLGDFNLSMFIVHTNSKDLSTTLGRHLGLLKDSVEWQNYSVFRKKCWYLISGQLGCVERDLRVTEDVSWQCVVAMYLWYGTLDSLEAYNRVINPVDSLSLDAYKGTALPEVECLWYQLLQLWMGDASEAHLDDWTTDFLWMLSLYRPQILPENKYILRWCDELENLDMTEWSLFVALFLKNTQQEKVRYLLRNGEWEDQEMLIQKFHIPKKWIYVAKSLRAHDDWDFELEYECLLEGNLLKEAMMALLNFLLPNHFYRTLTALRTSLTYLLEYPDQERDDIQLLKKAYLCLISNDSEEKEELIKGLEEYAILLQAYPNAHKLILSLIDAIKD</sequence>
<name>A0A367KHV7_RHIST</name>
<evidence type="ECO:0000256" key="1">
    <source>
        <dbReference type="ARBA" id="ARBA00022527"/>
    </source>
</evidence>
<dbReference type="InterPro" id="IPR050494">
    <property type="entry name" value="Ser_Thr_dual-spec_kinase"/>
</dbReference>
<accession>A0A367KHV7</accession>
<evidence type="ECO:0000256" key="2">
    <source>
        <dbReference type="ARBA" id="ARBA00022679"/>
    </source>
</evidence>
<dbReference type="GO" id="GO:0005737">
    <property type="term" value="C:cytoplasm"/>
    <property type="evidence" value="ECO:0007669"/>
    <property type="project" value="TreeGrafter"/>
</dbReference>
<evidence type="ECO:0000259" key="6">
    <source>
        <dbReference type="PROSITE" id="PS50011"/>
    </source>
</evidence>
<organism evidence="7 8">
    <name type="scientific">Rhizopus stolonifer</name>
    <name type="common">Rhizopus nigricans</name>
    <dbReference type="NCBI Taxonomy" id="4846"/>
    <lineage>
        <taxon>Eukaryota</taxon>
        <taxon>Fungi</taxon>
        <taxon>Fungi incertae sedis</taxon>
        <taxon>Mucoromycota</taxon>
        <taxon>Mucoromycotina</taxon>
        <taxon>Mucoromycetes</taxon>
        <taxon>Mucorales</taxon>
        <taxon>Mucorineae</taxon>
        <taxon>Rhizopodaceae</taxon>
        <taxon>Rhizopus</taxon>
    </lineage>
</organism>
<evidence type="ECO:0000256" key="4">
    <source>
        <dbReference type="ARBA" id="ARBA00022777"/>
    </source>
</evidence>
<dbReference type="Pfam" id="PF12110">
    <property type="entry name" value="Nup96"/>
    <property type="match status" value="1"/>
</dbReference>
<dbReference type="GO" id="GO:0004713">
    <property type="term" value="F:protein tyrosine kinase activity"/>
    <property type="evidence" value="ECO:0007669"/>
    <property type="project" value="TreeGrafter"/>
</dbReference>
<keyword evidence="1" id="KW-0723">Serine/threonine-protein kinase</keyword>
<keyword evidence="2" id="KW-0808">Transferase</keyword>
<protein>
    <submittedName>
        <fullName evidence="7">Dual specificity protein kinase yak1</fullName>
    </submittedName>
</protein>
<dbReference type="PANTHER" id="PTHR24058">
    <property type="entry name" value="DUAL SPECIFICITY PROTEIN KINASE"/>
    <property type="match status" value="1"/>
</dbReference>
<dbReference type="InterPro" id="IPR000719">
    <property type="entry name" value="Prot_kinase_dom"/>
</dbReference>
<dbReference type="PANTHER" id="PTHR24058:SF17">
    <property type="entry name" value="HOMEODOMAIN INTERACTING PROTEIN KINASE, ISOFORM D"/>
    <property type="match status" value="1"/>
</dbReference>
<keyword evidence="3" id="KW-0547">Nucleotide-binding</keyword>
<gene>
    <name evidence="7" type="primary">YAK1_1</name>
    <name evidence="7" type="ORF">CU098_000894</name>
</gene>
<dbReference type="STRING" id="4846.A0A367KHV7"/>
<dbReference type="Gene3D" id="1.10.510.10">
    <property type="entry name" value="Transferase(Phosphotransferase) domain 1"/>
    <property type="match status" value="1"/>
</dbReference>
<feature type="non-terminal residue" evidence="7">
    <location>
        <position position="1"/>
    </location>
</feature>
<dbReference type="OrthoDB" id="3797628at2759"/>
<dbReference type="GO" id="GO:0005524">
    <property type="term" value="F:ATP binding"/>
    <property type="evidence" value="ECO:0007669"/>
    <property type="project" value="UniProtKB-KW"/>
</dbReference>
<dbReference type="Proteomes" id="UP000253551">
    <property type="component" value="Unassembled WGS sequence"/>
</dbReference>
<dbReference type="SMART" id="SM00220">
    <property type="entry name" value="S_TKc"/>
    <property type="match status" value="1"/>
</dbReference>
<dbReference type="AlphaFoldDB" id="A0A367KHV7"/>
<dbReference type="GO" id="GO:0004674">
    <property type="term" value="F:protein serine/threonine kinase activity"/>
    <property type="evidence" value="ECO:0007669"/>
    <property type="project" value="UniProtKB-KW"/>
</dbReference>
<feature type="domain" description="Protein kinase" evidence="6">
    <location>
        <begin position="1"/>
        <end position="170"/>
    </location>
</feature>
<dbReference type="InterPro" id="IPR011009">
    <property type="entry name" value="Kinase-like_dom_sf"/>
</dbReference>
<comment type="caution">
    <text evidence="7">The sequence shown here is derived from an EMBL/GenBank/DDBJ whole genome shotgun (WGS) entry which is preliminary data.</text>
</comment>
<keyword evidence="5" id="KW-0067">ATP-binding</keyword>
<keyword evidence="8" id="KW-1185">Reference proteome</keyword>
<evidence type="ECO:0000313" key="7">
    <source>
        <dbReference type="EMBL" id="RCI01758.1"/>
    </source>
</evidence>
<dbReference type="Pfam" id="PF00069">
    <property type="entry name" value="Pkinase"/>
    <property type="match status" value="1"/>
</dbReference>
<dbReference type="InterPro" id="IPR021967">
    <property type="entry name" value="Nup98_C"/>
</dbReference>
<dbReference type="SUPFAM" id="SSF56112">
    <property type="entry name" value="Protein kinase-like (PK-like)"/>
    <property type="match status" value="1"/>
</dbReference>
<evidence type="ECO:0000256" key="3">
    <source>
        <dbReference type="ARBA" id="ARBA00022741"/>
    </source>
</evidence>
<dbReference type="PROSITE" id="PS50011">
    <property type="entry name" value="PROTEIN_KINASE_DOM"/>
    <property type="match status" value="1"/>
</dbReference>
<dbReference type="EMBL" id="PJQM01001676">
    <property type="protein sequence ID" value="RCI01758.1"/>
    <property type="molecule type" value="Genomic_DNA"/>
</dbReference>